<reference evidence="2 3" key="1">
    <citation type="submission" date="2023-05" db="EMBL/GenBank/DDBJ databases">
        <authorList>
            <person name="Gao F."/>
        </authorList>
    </citation>
    <scope>NUCLEOTIDE SEQUENCE [LARGE SCALE GENOMIC DNA]</scope>
    <source>
        <strain evidence="2 3">MIMF12</strain>
    </source>
</reference>
<gene>
    <name evidence="2" type="ORF">QOL99_14580</name>
</gene>
<protein>
    <submittedName>
        <fullName evidence="2">Uncharacterized protein</fullName>
    </submittedName>
</protein>
<dbReference type="Proteomes" id="UP001302059">
    <property type="component" value="Unassembled WGS sequence"/>
</dbReference>
<dbReference type="RefSeq" id="WP_285524884.1">
    <property type="nucleotide sequence ID" value="NZ_JASNGB010000188.1"/>
</dbReference>
<feature type="transmembrane region" description="Helical" evidence="1">
    <location>
        <begin position="36"/>
        <end position="53"/>
    </location>
</feature>
<accession>A0ABT7JLL5</accession>
<keyword evidence="1" id="KW-0472">Membrane</keyword>
<comment type="caution">
    <text evidence="2">The sequence shown here is derived from an EMBL/GenBank/DDBJ whole genome shotgun (WGS) entry which is preliminary data.</text>
</comment>
<feature type="transmembrane region" description="Helical" evidence="1">
    <location>
        <begin position="97"/>
        <end position="122"/>
    </location>
</feature>
<evidence type="ECO:0000313" key="2">
    <source>
        <dbReference type="EMBL" id="MDL2345365.1"/>
    </source>
</evidence>
<name>A0ABT7JLL5_9DEIO</name>
<feature type="transmembrane region" description="Helical" evidence="1">
    <location>
        <begin position="73"/>
        <end position="90"/>
    </location>
</feature>
<evidence type="ECO:0000313" key="3">
    <source>
        <dbReference type="Proteomes" id="UP001302059"/>
    </source>
</evidence>
<evidence type="ECO:0000256" key="1">
    <source>
        <dbReference type="SAM" id="Phobius"/>
    </source>
</evidence>
<dbReference type="EMBL" id="JASNGB010000188">
    <property type="protein sequence ID" value="MDL2345365.1"/>
    <property type="molecule type" value="Genomic_DNA"/>
</dbReference>
<keyword evidence="1" id="KW-0812">Transmembrane</keyword>
<feature type="transmembrane region" description="Helical" evidence="1">
    <location>
        <begin position="6"/>
        <end position="24"/>
    </location>
</feature>
<sequence length="128" mass="13891">MGLQHVLNILPLWAVSAALAWGTARSLLGSRVESRGLWLGVALSLPVTAVLAVYPRPIRWNCFDEFTSPPRAFLAAGPLMISALLLGLIARPRWISIWRLASGLAAAILLLAALLLLVWVLLIGRFLC</sequence>
<proteinExistence type="predicted"/>
<organism evidence="2 3">
    <name type="scientific">Deinococcus rhizophilus</name>
    <dbReference type="NCBI Taxonomy" id="3049544"/>
    <lineage>
        <taxon>Bacteria</taxon>
        <taxon>Thermotogati</taxon>
        <taxon>Deinococcota</taxon>
        <taxon>Deinococci</taxon>
        <taxon>Deinococcales</taxon>
        <taxon>Deinococcaceae</taxon>
        <taxon>Deinococcus</taxon>
    </lineage>
</organism>
<keyword evidence="1" id="KW-1133">Transmembrane helix</keyword>
<keyword evidence="3" id="KW-1185">Reference proteome</keyword>